<dbReference type="Gene3D" id="3.40.10.10">
    <property type="entry name" value="DNA Methylphosphotriester Repair Domain"/>
    <property type="match status" value="1"/>
</dbReference>
<dbReference type="PROSITE" id="PS00041">
    <property type="entry name" value="HTH_ARAC_FAMILY_1"/>
    <property type="match status" value="1"/>
</dbReference>
<dbReference type="SMART" id="SM00342">
    <property type="entry name" value="HTH_ARAC"/>
    <property type="match status" value="1"/>
</dbReference>
<evidence type="ECO:0000256" key="8">
    <source>
        <dbReference type="ARBA" id="ARBA00022833"/>
    </source>
</evidence>
<evidence type="ECO:0000259" key="14">
    <source>
        <dbReference type="PROSITE" id="PS01124"/>
    </source>
</evidence>
<protein>
    <recommendedName>
        <fullName evidence="3">DNA-3-methyladenine glycosylase II</fullName>
        <ecNumber evidence="3">3.2.2.21</ecNumber>
    </recommendedName>
</protein>
<dbReference type="GO" id="GO:0005737">
    <property type="term" value="C:cytoplasm"/>
    <property type="evidence" value="ECO:0007669"/>
    <property type="project" value="TreeGrafter"/>
</dbReference>
<dbReference type="RefSeq" id="WP_248950956.1">
    <property type="nucleotide sequence ID" value="NZ_JAKILB010000009.1"/>
</dbReference>
<keyword evidence="5" id="KW-0808">Transferase</keyword>
<keyword evidence="6" id="KW-0479">Metal-binding</keyword>
<keyword evidence="11" id="KW-0010">Activator</keyword>
<accession>A0A9X2CIW7</accession>
<dbReference type="SUPFAM" id="SSF48150">
    <property type="entry name" value="DNA-glycosylase"/>
    <property type="match status" value="1"/>
</dbReference>
<keyword evidence="13" id="KW-0234">DNA repair</keyword>
<evidence type="ECO:0000256" key="11">
    <source>
        <dbReference type="ARBA" id="ARBA00023159"/>
    </source>
</evidence>
<evidence type="ECO:0000256" key="9">
    <source>
        <dbReference type="ARBA" id="ARBA00023015"/>
    </source>
</evidence>
<dbReference type="GO" id="GO:0008725">
    <property type="term" value="F:DNA-3-methyladenine glycosylase activity"/>
    <property type="evidence" value="ECO:0007669"/>
    <property type="project" value="TreeGrafter"/>
</dbReference>
<evidence type="ECO:0000256" key="12">
    <source>
        <dbReference type="ARBA" id="ARBA00023163"/>
    </source>
</evidence>
<evidence type="ECO:0000256" key="1">
    <source>
        <dbReference type="ARBA" id="ARBA00000086"/>
    </source>
</evidence>
<keyword evidence="9" id="KW-0805">Transcription regulation</keyword>
<dbReference type="SMART" id="SM01009">
    <property type="entry name" value="AlkA_N"/>
    <property type="match status" value="1"/>
</dbReference>
<evidence type="ECO:0000256" key="7">
    <source>
        <dbReference type="ARBA" id="ARBA00022763"/>
    </source>
</evidence>
<evidence type="ECO:0000313" key="16">
    <source>
        <dbReference type="Proteomes" id="UP001139293"/>
    </source>
</evidence>
<keyword evidence="16" id="KW-1185">Reference proteome</keyword>
<evidence type="ECO:0000256" key="6">
    <source>
        <dbReference type="ARBA" id="ARBA00022723"/>
    </source>
</evidence>
<evidence type="ECO:0000256" key="4">
    <source>
        <dbReference type="ARBA" id="ARBA00022603"/>
    </source>
</evidence>
<dbReference type="GO" id="GO:0032131">
    <property type="term" value="F:alkylated DNA binding"/>
    <property type="evidence" value="ECO:0007669"/>
    <property type="project" value="TreeGrafter"/>
</dbReference>
<comment type="cofactor">
    <cofactor evidence="2">
        <name>Zn(2+)</name>
        <dbReference type="ChEBI" id="CHEBI:29105"/>
    </cofactor>
</comment>
<dbReference type="SMART" id="SM00478">
    <property type="entry name" value="ENDO3c"/>
    <property type="match status" value="1"/>
</dbReference>
<name>A0A9X2CIW7_9GAMM</name>
<dbReference type="Gene3D" id="3.30.310.20">
    <property type="entry name" value="DNA-3-methyladenine glycosylase AlkA, N-terminal domain"/>
    <property type="match status" value="1"/>
</dbReference>
<dbReference type="InterPro" id="IPR004026">
    <property type="entry name" value="Ada_DNA_repair_Zn-bd"/>
</dbReference>
<dbReference type="Proteomes" id="UP001139293">
    <property type="component" value="Unassembled WGS sequence"/>
</dbReference>
<dbReference type="GO" id="GO:0043565">
    <property type="term" value="F:sequence-specific DNA binding"/>
    <property type="evidence" value="ECO:0007669"/>
    <property type="project" value="InterPro"/>
</dbReference>
<sequence>MVQHNCQTDLQACRKARLTRDPRFDGQFFIGVVTTKIYCRPICPAVSPKEQNVRYFDTALQAANAGLRPCLRCRPDSAPQSYAWKGTQTTLDRAKALIDSGAMSGQDGETVESLSIRLGISSRYLRKLFQDKLGTSVKSYAQYQQLMLAKQLLHQTKLSITQVAFAAGFNSIRRFNEVFQQTLQLTPSDLRKKATITSDATKAELLETKGRIALNLQLSFRPPFSWPEQHHFYQVRAVQNMEWLNDELSYGRSFTINEVSGYFNARLDSAANLFNVEIVLEDDSALAQLGLIINEIRRVLDLNANIAQIDNALRELTPISSLMRKGLRLPGVWSAFEAGCRAVLGQQVSIVQASKLLNQLVLAYGEERTIGDRRVKLFPTPAVIATAELNELRMPGARKKALNALAQFVTENPDTDLADWLSIKGIGPWTVAYAKMRGQSDPDVLLCGDLVVKKRILALYAEQGLKCDNYTEITESLAKQIAPWGSYLTFQLWSL</sequence>
<dbReference type="SUPFAM" id="SSF57884">
    <property type="entry name" value="Ada DNA repair protein, N-terminal domain (N-Ada 10)"/>
    <property type="match status" value="1"/>
</dbReference>
<gene>
    <name evidence="15" type="ORF">L2740_15125</name>
</gene>
<evidence type="ECO:0000313" key="15">
    <source>
        <dbReference type="EMBL" id="MCL1139879.1"/>
    </source>
</evidence>
<dbReference type="InterPro" id="IPR003265">
    <property type="entry name" value="HhH-GPD_domain"/>
</dbReference>
<keyword evidence="8" id="KW-0862">Zinc</keyword>
<dbReference type="InterPro" id="IPR010316">
    <property type="entry name" value="AlkA_N"/>
</dbReference>
<dbReference type="Pfam" id="PF12833">
    <property type="entry name" value="HTH_18"/>
    <property type="match status" value="1"/>
</dbReference>
<dbReference type="GO" id="GO:0043916">
    <property type="term" value="F:DNA-7-methylguanine glycosylase activity"/>
    <property type="evidence" value="ECO:0007669"/>
    <property type="project" value="TreeGrafter"/>
</dbReference>
<evidence type="ECO:0000256" key="5">
    <source>
        <dbReference type="ARBA" id="ARBA00022679"/>
    </source>
</evidence>
<evidence type="ECO:0000256" key="2">
    <source>
        <dbReference type="ARBA" id="ARBA00001947"/>
    </source>
</evidence>
<comment type="caution">
    <text evidence="15">The sequence shown here is derived from an EMBL/GenBank/DDBJ whole genome shotgun (WGS) entry which is preliminary data.</text>
</comment>
<dbReference type="GO" id="GO:0032259">
    <property type="term" value="P:methylation"/>
    <property type="evidence" value="ECO:0007669"/>
    <property type="project" value="UniProtKB-KW"/>
</dbReference>
<keyword evidence="12" id="KW-0804">Transcription</keyword>
<dbReference type="EMBL" id="JAKILB010000009">
    <property type="protein sequence ID" value="MCL1139879.1"/>
    <property type="molecule type" value="Genomic_DNA"/>
</dbReference>
<dbReference type="InterPro" id="IPR051912">
    <property type="entry name" value="Alkylbase_DNA_Glycosylase/TA"/>
</dbReference>
<dbReference type="PANTHER" id="PTHR43003:SF13">
    <property type="entry name" value="DNA-3-METHYLADENINE GLYCOSYLASE 2"/>
    <property type="match status" value="1"/>
</dbReference>
<dbReference type="InterPro" id="IPR018060">
    <property type="entry name" value="HTH_AraC"/>
</dbReference>
<dbReference type="Pfam" id="PF06029">
    <property type="entry name" value="AlkA_N"/>
    <property type="match status" value="1"/>
</dbReference>
<dbReference type="AlphaFoldDB" id="A0A9X2CIW7"/>
<dbReference type="GO" id="GO:0008270">
    <property type="term" value="F:zinc ion binding"/>
    <property type="evidence" value="ECO:0007669"/>
    <property type="project" value="InterPro"/>
</dbReference>
<dbReference type="Gene3D" id="1.10.340.30">
    <property type="entry name" value="Hypothetical protein, domain 2"/>
    <property type="match status" value="1"/>
</dbReference>
<keyword evidence="10" id="KW-0238">DNA-binding</keyword>
<proteinExistence type="predicted"/>
<dbReference type="GO" id="GO:0006285">
    <property type="term" value="P:base-excision repair, AP site formation"/>
    <property type="evidence" value="ECO:0007669"/>
    <property type="project" value="TreeGrafter"/>
</dbReference>
<dbReference type="GO" id="GO:0008168">
    <property type="term" value="F:methyltransferase activity"/>
    <property type="evidence" value="ECO:0007669"/>
    <property type="project" value="UniProtKB-KW"/>
</dbReference>
<dbReference type="InterPro" id="IPR037046">
    <property type="entry name" value="AlkA_N_sf"/>
</dbReference>
<keyword evidence="4" id="KW-0489">Methyltransferase</keyword>
<dbReference type="EC" id="3.2.2.21" evidence="3"/>
<dbReference type="InterPro" id="IPR011257">
    <property type="entry name" value="DNA_glycosylase"/>
</dbReference>
<dbReference type="SUPFAM" id="SSF46689">
    <property type="entry name" value="Homeodomain-like"/>
    <property type="match status" value="1"/>
</dbReference>
<dbReference type="Pfam" id="PF02805">
    <property type="entry name" value="Ada_Zn_binding"/>
    <property type="match status" value="1"/>
</dbReference>
<comment type="catalytic activity">
    <reaction evidence="1">
        <text>Hydrolysis of alkylated DNA, releasing 3-methyladenine, 3-methylguanine, 7-methylguanine and 7-methyladenine.</text>
        <dbReference type="EC" id="3.2.2.21"/>
    </reaction>
</comment>
<dbReference type="PANTHER" id="PTHR43003">
    <property type="entry name" value="DNA-3-METHYLADENINE GLYCOSYLASE"/>
    <property type="match status" value="1"/>
</dbReference>
<dbReference type="GO" id="GO:0006307">
    <property type="term" value="P:DNA alkylation repair"/>
    <property type="evidence" value="ECO:0007669"/>
    <property type="project" value="TreeGrafter"/>
</dbReference>
<reference evidence="15" key="1">
    <citation type="submission" date="2022-01" db="EMBL/GenBank/DDBJ databases">
        <title>Whole genome-based taxonomy of the Shewanellaceae.</title>
        <authorList>
            <person name="Martin-Rodriguez A.J."/>
        </authorList>
    </citation>
    <scope>NUCLEOTIDE SEQUENCE</scope>
    <source>
        <strain evidence="15">KCTC 23973</strain>
    </source>
</reference>
<evidence type="ECO:0000256" key="13">
    <source>
        <dbReference type="ARBA" id="ARBA00023204"/>
    </source>
</evidence>
<dbReference type="Gene3D" id="1.10.10.60">
    <property type="entry name" value="Homeodomain-like"/>
    <property type="match status" value="1"/>
</dbReference>
<dbReference type="GO" id="GO:0032993">
    <property type="term" value="C:protein-DNA complex"/>
    <property type="evidence" value="ECO:0007669"/>
    <property type="project" value="TreeGrafter"/>
</dbReference>
<dbReference type="GO" id="GO:0003700">
    <property type="term" value="F:DNA-binding transcription factor activity"/>
    <property type="evidence" value="ECO:0007669"/>
    <property type="project" value="InterPro"/>
</dbReference>
<dbReference type="InterPro" id="IPR035451">
    <property type="entry name" value="Ada-like_dom_sf"/>
</dbReference>
<dbReference type="PROSITE" id="PS01124">
    <property type="entry name" value="HTH_ARAC_FAMILY_2"/>
    <property type="match status" value="1"/>
</dbReference>
<keyword evidence="7" id="KW-0227">DNA damage</keyword>
<dbReference type="SUPFAM" id="SSF55945">
    <property type="entry name" value="TATA-box binding protein-like"/>
    <property type="match status" value="1"/>
</dbReference>
<evidence type="ECO:0000256" key="10">
    <source>
        <dbReference type="ARBA" id="ARBA00023125"/>
    </source>
</evidence>
<evidence type="ECO:0000256" key="3">
    <source>
        <dbReference type="ARBA" id="ARBA00012000"/>
    </source>
</evidence>
<dbReference type="InterPro" id="IPR009057">
    <property type="entry name" value="Homeodomain-like_sf"/>
</dbReference>
<dbReference type="InterPro" id="IPR018062">
    <property type="entry name" value="HTH_AraC-typ_CS"/>
</dbReference>
<feature type="domain" description="HTH araC/xylS-type" evidence="14">
    <location>
        <begin position="92"/>
        <end position="193"/>
    </location>
</feature>
<organism evidence="15 16">
    <name type="scientific">Shewanella pneumatophori</name>
    <dbReference type="NCBI Taxonomy" id="314092"/>
    <lineage>
        <taxon>Bacteria</taxon>
        <taxon>Pseudomonadati</taxon>
        <taxon>Pseudomonadota</taxon>
        <taxon>Gammaproteobacteria</taxon>
        <taxon>Alteromonadales</taxon>
        <taxon>Shewanellaceae</taxon>
        <taxon>Shewanella</taxon>
    </lineage>
</organism>